<evidence type="ECO:0000313" key="7">
    <source>
        <dbReference type="EMBL" id="KAK3057209.1"/>
    </source>
</evidence>
<dbReference type="SUPFAM" id="SSF51905">
    <property type="entry name" value="FAD/NAD(P)-binding domain"/>
    <property type="match status" value="1"/>
</dbReference>
<protein>
    <recommendedName>
        <fullName evidence="9">FAD-containing monooxygenase EthA</fullName>
    </recommendedName>
</protein>
<comment type="caution">
    <text evidence="7">The sequence shown here is derived from an EMBL/GenBank/DDBJ whole genome shotgun (WGS) entry which is preliminary data.</text>
</comment>
<dbReference type="Proteomes" id="UP001271007">
    <property type="component" value="Unassembled WGS sequence"/>
</dbReference>
<evidence type="ECO:0000256" key="6">
    <source>
        <dbReference type="ARBA" id="ARBA00023033"/>
    </source>
</evidence>
<evidence type="ECO:0000256" key="5">
    <source>
        <dbReference type="ARBA" id="ARBA00023002"/>
    </source>
</evidence>
<evidence type="ECO:0008006" key="9">
    <source>
        <dbReference type="Google" id="ProtNLM"/>
    </source>
</evidence>
<evidence type="ECO:0000256" key="4">
    <source>
        <dbReference type="ARBA" id="ARBA00022857"/>
    </source>
</evidence>
<dbReference type="Gene3D" id="3.50.50.60">
    <property type="entry name" value="FAD/NAD(P)-binding domain"/>
    <property type="match status" value="2"/>
</dbReference>
<accession>A0AAJ0LVN2</accession>
<name>A0AAJ0LVN2_9PEZI</name>
<dbReference type="AlphaFoldDB" id="A0AAJ0LVN2"/>
<evidence type="ECO:0000256" key="3">
    <source>
        <dbReference type="ARBA" id="ARBA00022827"/>
    </source>
</evidence>
<keyword evidence="2" id="KW-0285">Flavoprotein</keyword>
<sequence length="491" mass="55230">MSTQPNSPGNGIFDVLIVGAGISGINTAYHIQKKLPGSSYVILDTRSNIGGTWDLFKYPGIRSDTDLHTFGFSWSAWKENRAIADGESIARYLKDNAVQERIDEHILFQHRVIAARWTSSKQIWIVTTETSNGQQAEYLARFIVLGTGYYDYNEPLKANIPGLENFEGTTVHPQFWPEDMEYAGKRVVIVGSGATAITLLPNLAKQASMVTMLQRTPGYILPIDNATGNRWYHRIMPTSWSFQLDRWMFMWLAIVIFYFCRAFPSRARKMLESGVATLLPASISMDPHFKPSYKPWDQRLCFSPNGDFFEALRNGRADVATGKIRTIKGRKIVLESGQELEADILVTATGLKLVVGGGIQLTVDGRPVQLADRYTWRTSMLEDIPNLIFVTGYVNASWTLGAEVTAQLLCRLLLFMQSKGLVSATPRVSSARKLQPRLLWNLEATYVKRAAEDMPKCGDSGPWKGRTNYLLDLWRARYGSLVKNMDFAPEM</sequence>
<dbReference type="Pfam" id="PF13738">
    <property type="entry name" value="Pyr_redox_3"/>
    <property type="match status" value="1"/>
</dbReference>
<reference evidence="7" key="1">
    <citation type="submission" date="2023-04" db="EMBL/GenBank/DDBJ databases">
        <title>Black Yeasts Isolated from many extreme environments.</title>
        <authorList>
            <person name="Coleine C."/>
            <person name="Stajich J.E."/>
            <person name="Selbmann L."/>
        </authorList>
    </citation>
    <scope>NUCLEOTIDE SEQUENCE</scope>
    <source>
        <strain evidence="7">CCFEE 5312</strain>
    </source>
</reference>
<evidence type="ECO:0000256" key="1">
    <source>
        <dbReference type="ARBA" id="ARBA00001974"/>
    </source>
</evidence>
<evidence type="ECO:0000256" key="2">
    <source>
        <dbReference type="ARBA" id="ARBA00022630"/>
    </source>
</evidence>
<dbReference type="PANTHER" id="PTHR43872">
    <property type="entry name" value="MONOOXYGENASE, PUTATIVE (AFU_ORTHOLOGUE AFUA_8G02570)-RELATED"/>
    <property type="match status" value="1"/>
</dbReference>
<keyword evidence="5" id="KW-0560">Oxidoreductase</keyword>
<organism evidence="7 8">
    <name type="scientific">Extremus antarcticus</name>
    <dbReference type="NCBI Taxonomy" id="702011"/>
    <lineage>
        <taxon>Eukaryota</taxon>
        <taxon>Fungi</taxon>
        <taxon>Dikarya</taxon>
        <taxon>Ascomycota</taxon>
        <taxon>Pezizomycotina</taxon>
        <taxon>Dothideomycetes</taxon>
        <taxon>Dothideomycetidae</taxon>
        <taxon>Mycosphaerellales</taxon>
        <taxon>Extremaceae</taxon>
        <taxon>Extremus</taxon>
    </lineage>
</organism>
<keyword evidence="3" id="KW-0274">FAD</keyword>
<proteinExistence type="predicted"/>
<dbReference type="FunFam" id="3.50.50.60:FF:000228">
    <property type="entry name" value="FAD-containing monooxygenase EthA"/>
    <property type="match status" value="1"/>
</dbReference>
<dbReference type="GO" id="GO:0004497">
    <property type="term" value="F:monooxygenase activity"/>
    <property type="evidence" value="ECO:0007669"/>
    <property type="project" value="UniProtKB-KW"/>
</dbReference>
<dbReference type="InterPro" id="IPR036188">
    <property type="entry name" value="FAD/NAD-bd_sf"/>
</dbReference>
<dbReference type="EMBL" id="JAWDJX010000004">
    <property type="protein sequence ID" value="KAK3057209.1"/>
    <property type="molecule type" value="Genomic_DNA"/>
</dbReference>
<gene>
    <name evidence="7" type="ORF">LTR09_002248</name>
</gene>
<keyword evidence="4" id="KW-0521">NADP</keyword>
<evidence type="ECO:0000313" key="8">
    <source>
        <dbReference type="Proteomes" id="UP001271007"/>
    </source>
</evidence>
<dbReference type="PANTHER" id="PTHR43872:SF1">
    <property type="entry name" value="MONOOXYGENASE, PUTATIVE (AFU_ORTHOLOGUE AFUA_8G02570)-RELATED"/>
    <property type="match status" value="1"/>
</dbReference>
<comment type="cofactor">
    <cofactor evidence="1">
        <name>FAD</name>
        <dbReference type="ChEBI" id="CHEBI:57692"/>
    </cofactor>
</comment>
<dbReference type="InterPro" id="IPR051820">
    <property type="entry name" value="FAD-binding_MO"/>
</dbReference>
<keyword evidence="8" id="KW-1185">Reference proteome</keyword>
<keyword evidence="6" id="KW-0503">Monooxygenase</keyword>